<evidence type="ECO:0000313" key="3">
    <source>
        <dbReference type="EnsemblPlants" id="Kaladp1013s0003.1.v1.1.CDS.1"/>
    </source>
</evidence>
<keyword evidence="1" id="KW-0697">Rotamase</keyword>
<accession>A0A7N0VJN8</accession>
<keyword evidence="1" id="KW-0413">Isomerase</keyword>
<dbReference type="GO" id="GO:0003755">
    <property type="term" value="F:peptidyl-prolyl cis-trans isomerase activity"/>
    <property type="evidence" value="ECO:0007669"/>
    <property type="project" value="UniProtKB-UniRule"/>
</dbReference>
<keyword evidence="4" id="KW-1185">Reference proteome</keyword>
<dbReference type="SUPFAM" id="SSF50891">
    <property type="entry name" value="Cyclophilin-like"/>
    <property type="match status" value="1"/>
</dbReference>
<dbReference type="PRINTS" id="PR00153">
    <property type="entry name" value="CSAPPISMRASE"/>
</dbReference>
<comment type="function">
    <text evidence="1">PPIases accelerate the folding of proteins. It catalyzes the cis-trans isomerization of proline imidic peptide bonds in oligopeptides.</text>
</comment>
<dbReference type="Pfam" id="PF00160">
    <property type="entry name" value="Pro_isomerase"/>
    <property type="match status" value="1"/>
</dbReference>
<dbReference type="Proteomes" id="UP000594263">
    <property type="component" value="Unplaced"/>
</dbReference>
<dbReference type="PROSITE" id="PS50072">
    <property type="entry name" value="CSA_PPIASE_2"/>
    <property type="match status" value="1"/>
</dbReference>
<evidence type="ECO:0000256" key="1">
    <source>
        <dbReference type="RuleBase" id="RU363019"/>
    </source>
</evidence>
<dbReference type="Gene3D" id="2.40.100.10">
    <property type="entry name" value="Cyclophilin-like"/>
    <property type="match status" value="1"/>
</dbReference>
<comment type="similarity">
    <text evidence="1">Belongs to the cyclophilin-type PPIase family.</text>
</comment>
<sequence>MDSHTADDTSMSDGSRFFISTATDEWLDGKQVVFGQVVEGFEFVREIMWSDGHYAQIAECGQLNS</sequence>
<proteinExistence type="inferred from homology"/>
<dbReference type="EC" id="5.2.1.8" evidence="1"/>
<dbReference type="InterPro" id="IPR002130">
    <property type="entry name" value="Cyclophilin-type_PPIase_dom"/>
</dbReference>
<evidence type="ECO:0000313" key="4">
    <source>
        <dbReference type="Proteomes" id="UP000594263"/>
    </source>
</evidence>
<protein>
    <recommendedName>
        <fullName evidence="1">Peptidyl-prolyl cis-trans isomerase</fullName>
        <shortName evidence="1">PPIase</shortName>
        <ecNumber evidence="1">5.2.1.8</ecNumber>
    </recommendedName>
</protein>
<organism evidence="3 4">
    <name type="scientific">Kalanchoe fedtschenkoi</name>
    <name type="common">Lavender scallops</name>
    <name type="synonym">South American air plant</name>
    <dbReference type="NCBI Taxonomy" id="63787"/>
    <lineage>
        <taxon>Eukaryota</taxon>
        <taxon>Viridiplantae</taxon>
        <taxon>Streptophyta</taxon>
        <taxon>Embryophyta</taxon>
        <taxon>Tracheophyta</taxon>
        <taxon>Spermatophyta</taxon>
        <taxon>Magnoliopsida</taxon>
        <taxon>eudicotyledons</taxon>
        <taxon>Gunneridae</taxon>
        <taxon>Pentapetalae</taxon>
        <taxon>Saxifragales</taxon>
        <taxon>Crassulaceae</taxon>
        <taxon>Kalanchoe</taxon>
    </lineage>
</organism>
<dbReference type="AlphaFoldDB" id="A0A7N0VJN8"/>
<feature type="domain" description="PPIase cyclophilin-type" evidence="2">
    <location>
        <begin position="1"/>
        <end position="47"/>
    </location>
</feature>
<dbReference type="InterPro" id="IPR029000">
    <property type="entry name" value="Cyclophilin-like_dom_sf"/>
</dbReference>
<evidence type="ECO:0000259" key="2">
    <source>
        <dbReference type="PROSITE" id="PS50072"/>
    </source>
</evidence>
<name>A0A7N0VJN8_KALFE</name>
<dbReference type="Gramene" id="Kaladp1013s0003.1.v1.1">
    <property type="protein sequence ID" value="Kaladp1013s0003.1.v1.1.CDS.1"/>
    <property type="gene ID" value="Kaladp1013s0003.v1.1"/>
</dbReference>
<comment type="catalytic activity">
    <reaction evidence="1">
        <text>[protein]-peptidylproline (omega=180) = [protein]-peptidylproline (omega=0)</text>
        <dbReference type="Rhea" id="RHEA:16237"/>
        <dbReference type="Rhea" id="RHEA-COMP:10747"/>
        <dbReference type="Rhea" id="RHEA-COMP:10748"/>
        <dbReference type="ChEBI" id="CHEBI:83833"/>
        <dbReference type="ChEBI" id="CHEBI:83834"/>
        <dbReference type="EC" id="5.2.1.8"/>
    </reaction>
</comment>
<reference evidence="3" key="1">
    <citation type="submission" date="2021-01" db="UniProtKB">
        <authorList>
            <consortium name="EnsemblPlants"/>
        </authorList>
    </citation>
    <scope>IDENTIFICATION</scope>
</reference>
<dbReference type="EnsemblPlants" id="Kaladp1013s0003.1.v1.1">
    <property type="protein sequence ID" value="Kaladp1013s0003.1.v1.1.CDS.1"/>
    <property type="gene ID" value="Kaladp1013s0003.v1.1"/>
</dbReference>